<evidence type="ECO:0000259" key="3">
    <source>
        <dbReference type="Pfam" id="PF01261"/>
    </source>
</evidence>
<evidence type="ECO:0000256" key="2">
    <source>
        <dbReference type="SAM" id="MobiDB-lite"/>
    </source>
</evidence>
<feature type="domain" description="Xylose isomerase-like TIM barrel" evidence="3">
    <location>
        <begin position="32"/>
        <end position="221"/>
    </location>
</feature>
<dbReference type="Pfam" id="PF01261">
    <property type="entry name" value="AP_endonuc_2"/>
    <property type="match status" value="1"/>
</dbReference>
<feature type="compositionally biased region" description="Basic and acidic residues" evidence="2">
    <location>
        <begin position="241"/>
        <end position="252"/>
    </location>
</feature>
<dbReference type="InterPro" id="IPR013022">
    <property type="entry name" value="Xyl_isomerase-like_TIM-brl"/>
</dbReference>
<sequence>MTHPFPIGIGTYALFWEFEGRNPKPLSIAGMIDRAAQLGCDVFQICDDPRVEQLDAAELRELRERAEILGVELELGTRTIGREHLSRFLDIAEALGARTLRSMIQSPEIAEGAESAVEELRAVLPRLEALEVTLALETYEQVPTTTLLQVIEAVGSPLVGICLDPANCVSALEHPKQVVESCARRTVNLHVKDFAFARQEGWVGFTFSGAPLGDGLLDLEHELAAVYGEAAPATGRRAAQPHREGPTGEHRTPSAIVEHWLPWQGDLQSTLTAERAWTDRTLAALRAWGDARVG</sequence>
<reference evidence="5" key="1">
    <citation type="journal article" date="2019" name="Int. J. Syst. Evol. Microbiol.">
        <title>The Global Catalogue of Microorganisms (GCM) 10K type strain sequencing project: providing services to taxonomists for standard genome sequencing and annotation.</title>
        <authorList>
            <consortium name="The Broad Institute Genomics Platform"/>
            <consortium name="The Broad Institute Genome Sequencing Center for Infectious Disease"/>
            <person name="Wu L."/>
            <person name="Ma J."/>
        </authorList>
    </citation>
    <scope>NUCLEOTIDE SEQUENCE [LARGE SCALE GENOMIC DNA]</scope>
    <source>
        <strain evidence="5">CGMCC 1.16455</strain>
    </source>
</reference>
<evidence type="ECO:0000256" key="1">
    <source>
        <dbReference type="ARBA" id="ARBA00023277"/>
    </source>
</evidence>
<dbReference type="EMBL" id="JBHSLN010000025">
    <property type="protein sequence ID" value="MFC5298242.1"/>
    <property type="molecule type" value="Genomic_DNA"/>
</dbReference>
<gene>
    <name evidence="4" type="ORF">ACFPK8_12025</name>
</gene>
<name>A0ABW0FFP3_9MICO</name>
<dbReference type="GO" id="GO:0016853">
    <property type="term" value="F:isomerase activity"/>
    <property type="evidence" value="ECO:0007669"/>
    <property type="project" value="UniProtKB-KW"/>
</dbReference>
<dbReference type="RefSeq" id="WP_343922518.1">
    <property type="nucleotide sequence ID" value="NZ_BAAAIR010000016.1"/>
</dbReference>
<dbReference type="InterPro" id="IPR036237">
    <property type="entry name" value="Xyl_isomerase-like_sf"/>
</dbReference>
<comment type="caution">
    <text evidence="4">The sequence shown here is derived from an EMBL/GenBank/DDBJ whole genome shotgun (WGS) entry which is preliminary data.</text>
</comment>
<organism evidence="4 5">
    <name type="scientific">Brachybacterium tyrofermentans</name>
    <dbReference type="NCBI Taxonomy" id="47848"/>
    <lineage>
        <taxon>Bacteria</taxon>
        <taxon>Bacillati</taxon>
        <taxon>Actinomycetota</taxon>
        <taxon>Actinomycetes</taxon>
        <taxon>Micrococcales</taxon>
        <taxon>Dermabacteraceae</taxon>
        <taxon>Brachybacterium</taxon>
    </lineage>
</organism>
<proteinExistence type="predicted"/>
<dbReference type="Proteomes" id="UP001595937">
    <property type="component" value="Unassembled WGS sequence"/>
</dbReference>
<keyword evidence="5" id="KW-1185">Reference proteome</keyword>
<dbReference type="PANTHER" id="PTHR12110">
    <property type="entry name" value="HYDROXYPYRUVATE ISOMERASE"/>
    <property type="match status" value="1"/>
</dbReference>
<dbReference type="SUPFAM" id="SSF51658">
    <property type="entry name" value="Xylose isomerase-like"/>
    <property type="match status" value="1"/>
</dbReference>
<dbReference type="PANTHER" id="PTHR12110:SF52">
    <property type="entry name" value="XYLOSE ISOMERASE"/>
    <property type="match status" value="1"/>
</dbReference>
<dbReference type="GeneID" id="303296218"/>
<keyword evidence="1" id="KW-0119">Carbohydrate metabolism</keyword>
<keyword evidence="4" id="KW-0413">Isomerase</keyword>
<feature type="region of interest" description="Disordered" evidence="2">
    <location>
        <begin position="232"/>
        <end position="252"/>
    </location>
</feature>
<evidence type="ECO:0000313" key="4">
    <source>
        <dbReference type="EMBL" id="MFC5298242.1"/>
    </source>
</evidence>
<accession>A0ABW0FFP3</accession>
<protein>
    <submittedName>
        <fullName evidence="4">Sugar phosphate isomerase/epimerase family protein</fullName>
    </submittedName>
</protein>
<evidence type="ECO:0000313" key="5">
    <source>
        <dbReference type="Proteomes" id="UP001595937"/>
    </source>
</evidence>
<dbReference type="InterPro" id="IPR050312">
    <property type="entry name" value="IolE/XylAMocC-like"/>
</dbReference>
<dbReference type="Gene3D" id="3.20.20.150">
    <property type="entry name" value="Divalent-metal-dependent TIM barrel enzymes"/>
    <property type="match status" value="1"/>
</dbReference>